<feature type="compositionally biased region" description="Acidic residues" evidence="2">
    <location>
        <begin position="336"/>
        <end position="346"/>
    </location>
</feature>
<dbReference type="InterPro" id="IPR021842">
    <property type="entry name" value="DUF3435"/>
</dbReference>
<name>A0AAJ0I5H5_9PEZI</name>
<keyword evidence="1" id="KW-0175">Coiled coil</keyword>
<dbReference type="RefSeq" id="XP_062691671.1">
    <property type="nucleotide sequence ID" value="XM_062840861.1"/>
</dbReference>
<dbReference type="EMBL" id="JAULSX010000005">
    <property type="protein sequence ID" value="KAK3490488.1"/>
    <property type="molecule type" value="Genomic_DNA"/>
</dbReference>
<accession>A0AAJ0I5H5</accession>
<keyword evidence="4" id="KW-1185">Reference proteome</keyword>
<dbReference type="Pfam" id="PF11917">
    <property type="entry name" value="DUF3435"/>
    <property type="match status" value="1"/>
</dbReference>
<feature type="compositionally biased region" description="Basic residues" evidence="2">
    <location>
        <begin position="316"/>
        <end position="331"/>
    </location>
</feature>
<reference evidence="3 4" key="1">
    <citation type="journal article" date="2023" name="Mol. Phylogenet. Evol.">
        <title>Genome-scale phylogeny and comparative genomics of the fungal order Sordariales.</title>
        <authorList>
            <person name="Hensen N."/>
            <person name="Bonometti L."/>
            <person name="Westerberg I."/>
            <person name="Brannstrom I.O."/>
            <person name="Guillou S."/>
            <person name="Cros-Aarteil S."/>
            <person name="Calhoun S."/>
            <person name="Haridas S."/>
            <person name="Kuo A."/>
            <person name="Mondo S."/>
            <person name="Pangilinan J."/>
            <person name="Riley R."/>
            <person name="LaButti K."/>
            <person name="Andreopoulos B."/>
            <person name="Lipzen A."/>
            <person name="Chen C."/>
            <person name="Yan M."/>
            <person name="Daum C."/>
            <person name="Ng V."/>
            <person name="Clum A."/>
            <person name="Steindorff A."/>
            <person name="Ohm R.A."/>
            <person name="Martin F."/>
            <person name="Silar P."/>
            <person name="Natvig D.O."/>
            <person name="Lalanne C."/>
            <person name="Gautier V."/>
            <person name="Ament-Velasquez S.L."/>
            <person name="Kruys A."/>
            <person name="Hutchinson M.I."/>
            <person name="Powell A.J."/>
            <person name="Barry K."/>
            <person name="Miller A.N."/>
            <person name="Grigoriev I.V."/>
            <person name="Debuchy R."/>
            <person name="Gladieux P."/>
            <person name="Hiltunen Thoren M."/>
            <person name="Johannesson H."/>
        </authorList>
    </citation>
    <scope>NUCLEOTIDE SEQUENCE [LARGE SCALE GENOMIC DNA]</scope>
    <source>
        <strain evidence="3 4">FGSC 10403</strain>
    </source>
</reference>
<proteinExistence type="predicted"/>
<evidence type="ECO:0000256" key="2">
    <source>
        <dbReference type="SAM" id="MobiDB-lite"/>
    </source>
</evidence>
<feature type="region of interest" description="Disordered" evidence="2">
    <location>
        <begin position="310"/>
        <end position="355"/>
    </location>
</feature>
<feature type="region of interest" description="Disordered" evidence="2">
    <location>
        <begin position="178"/>
        <end position="204"/>
    </location>
</feature>
<protein>
    <submittedName>
        <fullName evidence="3">Uncharacterized protein</fullName>
    </submittedName>
</protein>
<feature type="compositionally biased region" description="Polar residues" evidence="2">
    <location>
        <begin position="178"/>
        <end position="200"/>
    </location>
</feature>
<comment type="caution">
    <text evidence="3">The sequence shown here is derived from an EMBL/GenBank/DDBJ whole genome shotgun (WGS) entry which is preliminary data.</text>
</comment>
<dbReference type="Proteomes" id="UP001285908">
    <property type="component" value="Unassembled WGS sequence"/>
</dbReference>
<sequence length="621" mass="70099">MVRDLIWPVYDTRDNTGTVQAILNTALAIRPGSDHYEVDEMNAYVVGAAESDLASESELAPADPDENFATMGEVKRMMADIEEKAKREKEELVRRHEEAVNTWKRKYEDLLAENKKHNDLRARYVELIEKHEELMAMVLREKDALPLLPLLLPSLRPPSLLLLRKTNNNLRYSGDRISVSNTTGRSARRQLANSSRSGLQSDAGAGDAVGAAVTQIEAQAQTVRNAIANLCGQDGIHLPRILDYHRTWTEETGTKGYVTASKNTPTPAKAFYQHCLTFFADDDMEDSFITAQRGENPILANLQALATVDAQNSSQVKRRKTKSGSFKRKKSGIIADSEEEDEDDNEENVKKDEGGHTIRTHLLQVVGLPELRMLIDYDILHPGSHEVAEVHHLAWALGRIYALRPGSIGWSGMHDNDRRNIIIKERYLGDPVLLQSKAKGDEIVSDKSVSAHSLTLYLKDRGMKLGFLETITFYSLRRRSANEFAGHKRVGIKSARALLNHDPETRTLERYYIDPIRTPDVSAIALGEEENQDRMATREAELALNVLRRGNDEARAVFGPLLNATMNEFTEQDESYPQQPNPAELRNHKRRIRWAAVHSLFNEAPRRQVEDMKVDDEQKTN</sequence>
<evidence type="ECO:0000256" key="1">
    <source>
        <dbReference type="SAM" id="Coils"/>
    </source>
</evidence>
<gene>
    <name evidence="3" type="ORF">B0T23DRAFT_443464</name>
</gene>
<dbReference type="AlphaFoldDB" id="A0AAJ0I5H5"/>
<evidence type="ECO:0000313" key="4">
    <source>
        <dbReference type="Proteomes" id="UP001285908"/>
    </source>
</evidence>
<feature type="coiled-coil region" evidence="1">
    <location>
        <begin position="71"/>
        <end position="137"/>
    </location>
</feature>
<evidence type="ECO:0000313" key="3">
    <source>
        <dbReference type="EMBL" id="KAK3490488.1"/>
    </source>
</evidence>
<organism evidence="3 4">
    <name type="scientific">Neurospora hispaniola</name>
    <dbReference type="NCBI Taxonomy" id="588809"/>
    <lineage>
        <taxon>Eukaryota</taxon>
        <taxon>Fungi</taxon>
        <taxon>Dikarya</taxon>
        <taxon>Ascomycota</taxon>
        <taxon>Pezizomycotina</taxon>
        <taxon>Sordariomycetes</taxon>
        <taxon>Sordariomycetidae</taxon>
        <taxon>Sordariales</taxon>
        <taxon>Sordariaceae</taxon>
        <taxon>Neurospora</taxon>
    </lineage>
</organism>
<dbReference type="GeneID" id="87878483"/>